<protein>
    <submittedName>
        <fullName evidence="1">Uncharacterized protein</fullName>
    </submittedName>
</protein>
<accession>A0A655UIR0</accession>
<evidence type="ECO:0000313" key="1">
    <source>
        <dbReference type="EMBL" id="CSB51763.1"/>
    </source>
</evidence>
<gene>
    <name evidence="1" type="ORF">ERS013201_00101</name>
</gene>
<reference evidence="1 2" key="1">
    <citation type="submission" date="2015-07" db="EMBL/GenBank/DDBJ databases">
        <authorList>
            <consortium name="Pathogen Informatics"/>
        </authorList>
    </citation>
    <scope>NUCLEOTIDE SEQUENCE [LARGE SCALE GENOMIC DNA]</scope>
    <source>
        <strain evidence="1 2">A325</strain>
    </source>
</reference>
<dbReference type="EMBL" id="CWQJ01000001">
    <property type="protein sequence ID" value="CSB51763.1"/>
    <property type="molecule type" value="Genomic_DNA"/>
</dbReference>
<sequence length="88" mass="10653">MQRTINHEIWTFLFGDASCFAHFINVCTLTRSTGRVRDHRYARLNTEGRCRVCRLDSNLSQLFCVWIWVDRTVTVYQYLIRQQHKEDR</sequence>
<evidence type="ECO:0000313" key="2">
    <source>
        <dbReference type="Proteomes" id="UP000046067"/>
    </source>
</evidence>
<organism evidence="1 2">
    <name type="scientific">Vibrio cholerae</name>
    <dbReference type="NCBI Taxonomy" id="666"/>
    <lineage>
        <taxon>Bacteria</taxon>
        <taxon>Pseudomonadati</taxon>
        <taxon>Pseudomonadota</taxon>
        <taxon>Gammaproteobacteria</taxon>
        <taxon>Vibrionales</taxon>
        <taxon>Vibrionaceae</taxon>
        <taxon>Vibrio</taxon>
    </lineage>
</organism>
<name>A0A655UIR0_VIBCL</name>
<dbReference type="Proteomes" id="UP000046067">
    <property type="component" value="Unassembled WGS sequence"/>
</dbReference>
<dbReference type="AlphaFoldDB" id="A0A655UIR0"/>
<proteinExistence type="predicted"/>